<feature type="transmembrane region" description="Helical" evidence="6">
    <location>
        <begin position="46"/>
        <end position="62"/>
    </location>
</feature>
<feature type="transmembrane region" description="Helical" evidence="6">
    <location>
        <begin position="265"/>
        <end position="283"/>
    </location>
</feature>
<name>A0A6I2UZU6_9FIRM</name>
<comment type="caution">
    <text evidence="7">The sequence shown here is derived from an EMBL/GenBank/DDBJ whole genome shotgun (WGS) entry which is preliminary data.</text>
</comment>
<feature type="transmembrane region" description="Helical" evidence="6">
    <location>
        <begin position="457"/>
        <end position="478"/>
    </location>
</feature>
<feature type="transmembrane region" description="Helical" evidence="6">
    <location>
        <begin position="197"/>
        <end position="216"/>
    </location>
</feature>
<dbReference type="NCBIfam" id="TIGR00728">
    <property type="entry name" value="OPT_sfam"/>
    <property type="match status" value="1"/>
</dbReference>
<dbReference type="InterPro" id="IPR004813">
    <property type="entry name" value="OPT"/>
</dbReference>
<dbReference type="Pfam" id="PF03169">
    <property type="entry name" value="OPT"/>
    <property type="match status" value="1"/>
</dbReference>
<dbReference type="GO" id="GO:0016020">
    <property type="term" value="C:membrane"/>
    <property type="evidence" value="ECO:0007669"/>
    <property type="project" value="UniProtKB-SubCell"/>
</dbReference>
<feature type="transmembrane region" description="Helical" evidence="6">
    <location>
        <begin position="522"/>
        <end position="540"/>
    </location>
</feature>
<reference evidence="7 8" key="1">
    <citation type="submission" date="2019-08" db="EMBL/GenBank/DDBJ databases">
        <title>In-depth cultivation of the pig gut microbiome towards novel bacterial diversity and tailored functional studies.</title>
        <authorList>
            <person name="Wylensek D."/>
            <person name="Hitch T.C.A."/>
            <person name="Clavel T."/>
        </authorList>
    </citation>
    <scope>NUCLEOTIDE SEQUENCE [LARGE SCALE GENOMIC DNA]</scope>
    <source>
        <strain evidence="8">WCA-380-WT-3B3</strain>
    </source>
</reference>
<dbReference type="InterPro" id="IPR045035">
    <property type="entry name" value="YSL-like"/>
</dbReference>
<feature type="transmembrane region" description="Helical" evidence="6">
    <location>
        <begin position="348"/>
        <end position="374"/>
    </location>
</feature>
<feature type="transmembrane region" description="Helical" evidence="6">
    <location>
        <begin position="223"/>
        <end position="245"/>
    </location>
</feature>
<dbReference type="RefSeq" id="WP_154620499.1">
    <property type="nucleotide sequence ID" value="NZ_VUNL01000005.1"/>
</dbReference>
<organism evidence="7 8">
    <name type="scientific">Selenomonas montiformis</name>
    <dbReference type="NCBI Taxonomy" id="2652285"/>
    <lineage>
        <taxon>Bacteria</taxon>
        <taxon>Bacillati</taxon>
        <taxon>Bacillota</taxon>
        <taxon>Negativicutes</taxon>
        <taxon>Selenomonadales</taxon>
        <taxon>Selenomonadaceae</taxon>
        <taxon>Selenomonas</taxon>
    </lineage>
</organism>
<evidence type="ECO:0000256" key="3">
    <source>
        <dbReference type="ARBA" id="ARBA00022692"/>
    </source>
</evidence>
<dbReference type="EMBL" id="VUNL01000005">
    <property type="protein sequence ID" value="MSV24742.1"/>
    <property type="molecule type" value="Genomic_DNA"/>
</dbReference>
<keyword evidence="5 6" id="KW-0472">Membrane</keyword>
<evidence type="ECO:0000256" key="5">
    <source>
        <dbReference type="ARBA" id="ARBA00023136"/>
    </source>
</evidence>
<dbReference type="PANTHER" id="PTHR31645:SF0">
    <property type="entry name" value="OLIGOPEPTIDE TRANSPORTER YGL114W-RELATED"/>
    <property type="match status" value="1"/>
</dbReference>
<comment type="subcellular location">
    <subcellularLocation>
        <location evidence="1">Membrane</location>
        <topology evidence="1">Multi-pass membrane protein</topology>
    </subcellularLocation>
</comment>
<dbReference type="NCBIfam" id="TIGR00733">
    <property type="entry name" value="OPT family oligopeptide transporter"/>
    <property type="match status" value="1"/>
</dbReference>
<dbReference type="InterPro" id="IPR004814">
    <property type="entry name" value="Oligopep_transpt"/>
</dbReference>
<protein>
    <submittedName>
        <fullName evidence="7">Oligopeptide transporter, OPT family</fullName>
    </submittedName>
</protein>
<dbReference type="AlphaFoldDB" id="A0A6I2UZU6"/>
<feature type="transmembrane region" description="Helical" evidence="6">
    <location>
        <begin position="20"/>
        <end position="40"/>
    </location>
</feature>
<keyword evidence="4 6" id="KW-1133">Transmembrane helix</keyword>
<evidence type="ECO:0000256" key="1">
    <source>
        <dbReference type="ARBA" id="ARBA00004141"/>
    </source>
</evidence>
<keyword evidence="8" id="KW-1185">Reference proteome</keyword>
<evidence type="ECO:0000256" key="4">
    <source>
        <dbReference type="ARBA" id="ARBA00022989"/>
    </source>
</evidence>
<feature type="transmembrane region" description="Helical" evidence="6">
    <location>
        <begin position="498"/>
        <end position="515"/>
    </location>
</feature>
<evidence type="ECO:0000256" key="6">
    <source>
        <dbReference type="SAM" id="Phobius"/>
    </source>
</evidence>
<accession>A0A6I2UZU6</accession>
<feature type="transmembrane region" description="Helical" evidence="6">
    <location>
        <begin position="82"/>
        <end position="101"/>
    </location>
</feature>
<feature type="transmembrane region" description="Helical" evidence="6">
    <location>
        <begin position="386"/>
        <end position="410"/>
    </location>
</feature>
<feature type="transmembrane region" description="Helical" evidence="6">
    <location>
        <begin position="552"/>
        <end position="578"/>
    </location>
</feature>
<keyword evidence="2" id="KW-0813">Transport</keyword>
<feature type="transmembrane region" description="Helical" evidence="6">
    <location>
        <begin position="416"/>
        <end position="436"/>
    </location>
</feature>
<evidence type="ECO:0000313" key="8">
    <source>
        <dbReference type="Proteomes" id="UP000430222"/>
    </source>
</evidence>
<dbReference type="GO" id="GO:0035673">
    <property type="term" value="F:oligopeptide transmembrane transporter activity"/>
    <property type="evidence" value="ECO:0007669"/>
    <property type="project" value="InterPro"/>
</dbReference>
<evidence type="ECO:0000313" key="7">
    <source>
        <dbReference type="EMBL" id="MSV24742.1"/>
    </source>
</evidence>
<sequence>MKNEDNEFMRHELRLPELTVRGMLLGAVLTVIFTASNVYLGLKVGLTFSSAIPAAVISMAILKMAKDSNILENNMVQTQASAAGTLSAIIFIIPGMLMIGYWQGFEFWQTLLVSACGGCLGVLFTIPLRRAMVVHSDLAYPEGVAAAEILKVGSSSQGSGLKEILSGSAVAGIVALLSSGFHVLSSGFSMWFRVGRGMTQFPIGYSTALVGAGYLIGIASGLAMLVGILIAWAGFVPYFTITGVLPDGMTMQKFAGAVYQERVRLIGAGAMGVAAVWTLITLARPVIDGVKESIAAVGMPDADKGKHRMDIDMSIKSIGLVFAVTVIGLLGIFYAFVSPEGLPAGQSIIFTVVGVGVAVLMGFFVAAACAYMAGLVGTSSSPISGIGILGIIVASLVMYALCSSFGIFSLPGGEKFATATAIFTTSIIMAIACISNDNMQDLKTGYLVGATPWRQQVALLLGCVVGALVIAPVLNLLYEAYGFPGALPRPDMDPSQALAAPQAALMTTIAQGIFSSKLAWEYIYIGMGLGVLLVLIDLFLKRSTRSLCLPPLAVGMGIYLPPSVQTPLVIGAVLGYFLNKKLRADKGEEGLAAGKRRGTLFASGLIVGESIIGVLLAGIIVVSVSGGGSDSPLALVGKDFADAAENIGLVVFLITLCIFSKVVLGRKAE</sequence>
<feature type="transmembrane region" description="Helical" evidence="6">
    <location>
        <begin position="164"/>
        <end position="185"/>
    </location>
</feature>
<keyword evidence="3 6" id="KW-0812">Transmembrane</keyword>
<proteinExistence type="predicted"/>
<feature type="transmembrane region" description="Helical" evidence="6">
    <location>
        <begin position="599"/>
        <end position="626"/>
    </location>
</feature>
<gene>
    <name evidence="7" type="ORF">FYJ78_05995</name>
</gene>
<feature type="transmembrane region" description="Helical" evidence="6">
    <location>
        <begin position="318"/>
        <end position="336"/>
    </location>
</feature>
<evidence type="ECO:0000256" key="2">
    <source>
        <dbReference type="ARBA" id="ARBA00022448"/>
    </source>
</evidence>
<feature type="transmembrane region" description="Helical" evidence="6">
    <location>
        <begin position="107"/>
        <end position="126"/>
    </location>
</feature>
<dbReference type="Proteomes" id="UP000430222">
    <property type="component" value="Unassembled WGS sequence"/>
</dbReference>
<dbReference type="PANTHER" id="PTHR31645">
    <property type="entry name" value="OLIGOPEPTIDE TRANSPORTER YGL114W-RELATED"/>
    <property type="match status" value="1"/>
</dbReference>
<feature type="transmembrane region" description="Helical" evidence="6">
    <location>
        <begin position="646"/>
        <end position="664"/>
    </location>
</feature>